<dbReference type="AlphaFoldDB" id="A0AAV4TK83"/>
<dbReference type="EMBL" id="BPLR01011276">
    <property type="protein sequence ID" value="GIY45481.1"/>
    <property type="molecule type" value="Genomic_DNA"/>
</dbReference>
<proteinExistence type="predicted"/>
<keyword evidence="3" id="KW-1185">Reference proteome</keyword>
<evidence type="ECO:0000313" key="2">
    <source>
        <dbReference type="EMBL" id="GIY45481.1"/>
    </source>
</evidence>
<comment type="caution">
    <text evidence="2">The sequence shown here is derived from an EMBL/GenBank/DDBJ whole genome shotgun (WGS) entry which is preliminary data.</text>
</comment>
<feature type="region of interest" description="Disordered" evidence="1">
    <location>
        <begin position="58"/>
        <end position="81"/>
    </location>
</feature>
<name>A0AAV4TK83_CAEEX</name>
<evidence type="ECO:0000256" key="1">
    <source>
        <dbReference type="SAM" id="MobiDB-lite"/>
    </source>
</evidence>
<evidence type="ECO:0000313" key="3">
    <source>
        <dbReference type="Proteomes" id="UP001054945"/>
    </source>
</evidence>
<feature type="non-terminal residue" evidence="2">
    <location>
        <position position="1"/>
    </location>
</feature>
<accession>A0AAV4TK83</accession>
<gene>
    <name evidence="2" type="ORF">CEXT_530051</name>
</gene>
<organism evidence="2 3">
    <name type="scientific">Caerostris extrusa</name>
    <name type="common">Bark spider</name>
    <name type="synonym">Caerostris bankana</name>
    <dbReference type="NCBI Taxonomy" id="172846"/>
    <lineage>
        <taxon>Eukaryota</taxon>
        <taxon>Metazoa</taxon>
        <taxon>Ecdysozoa</taxon>
        <taxon>Arthropoda</taxon>
        <taxon>Chelicerata</taxon>
        <taxon>Arachnida</taxon>
        <taxon>Araneae</taxon>
        <taxon>Araneomorphae</taxon>
        <taxon>Entelegynae</taxon>
        <taxon>Araneoidea</taxon>
        <taxon>Araneidae</taxon>
        <taxon>Caerostris</taxon>
    </lineage>
</organism>
<protein>
    <submittedName>
        <fullName evidence="2">Uncharacterized protein</fullName>
    </submittedName>
</protein>
<sequence length="81" mass="9396">AEKNFTLFEADFLKLNTLLPQIVDFIWIRWIPSMDRHFSDLLNLTYETARIQMICGSPDLSSQSECSNAEKEKRKKATKTA</sequence>
<reference evidence="2 3" key="1">
    <citation type="submission" date="2021-06" db="EMBL/GenBank/DDBJ databases">
        <title>Caerostris extrusa draft genome.</title>
        <authorList>
            <person name="Kono N."/>
            <person name="Arakawa K."/>
        </authorList>
    </citation>
    <scope>NUCLEOTIDE SEQUENCE [LARGE SCALE GENOMIC DNA]</scope>
</reference>
<dbReference type="Proteomes" id="UP001054945">
    <property type="component" value="Unassembled WGS sequence"/>
</dbReference>